<evidence type="ECO:0000256" key="1">
    <source>
        <dbReference type="SAM" id="Coils"/>
    </source>
</evidence>
<feature type="coiled-coil region" evidence="1">
    <location>
        <begin position="10"/>
        <end position="37"/>
    </location>
</feature>
<sequence>MGKVVFSIRYEVLEDKLEDYFDVIRELKNIIDAEELEDYKVYKVHGKKNQFAELYTFASQEAYDNFDDDPDERVDILMSKLSDLLKPGTSEYLTLKEI</sequence>
<evidence type="ECO:0008006" key="3">
    <source>
        <dbReference type="Google" id="ProtNLM"/>
    </source>
</evidence>
<proteinExistence type="predicted"/>
<evidence type="ECO:0000313" key="2">
    <source>
        <dbReference type="EMBL" id="VAX26665.1"/>
    </source>
</evidence>
<organism evidence="2">
    <name type="scientific">hydrothermal vent metagenome</name>
    <dbReference type="NCBI Taxonomy" id="652676"/>
    <lineage>
        <taxon>unclassified sequences</taxon>
        <taxon>metagenomes</taxon>
        <taxon>ecological metagenomes</taxon>
    </lineage>
</organism>
<accession>A0A3B1D4Q0</accession>
<dbReference type="EMBL" id="UOGD01000353">
    <property type="protein sequence ID" value="VAX26665.1"/>
    <property type="molecule type" value="Genomic_DNA"/>
</dbReference>
<gene>
    <name evidence="2" type="ORF">MNBD_IGNAVI01-624</name>
</gene>
<dbReference type="AlphaFoldDB" id="A0A3B1D4Q0"/>
<name>A0A3B1D4Q0_9ZZZZ</name>
<protein>
    <recommendedName>
        <fullName evidence="3">ABM domain-containing protein</fullName>
    </recommendedName>
</protein>
<keyword evidence="1" id="KW-0175">Coiled coil</keyword>
<reference evidence="2" key="1">
    <citation type="submission" date="2018-06" db="EMBL/GenBank/DDBJ databases">
        <authorList>
            <person name="Zhirakovskaya E."/>
        </authorList>
    </citation>
    <scope>NUCLEOTIDE SEQUENCE</scope>
</reference>